<dbReference type="RefSeq" id="WP_163607597.1">
    <property type="nucleotide sequence ID" value="NZ_JAABOO010000003.1"/>
</dbReference>
<dbReference type="PANTHER" id="PTHR11070">
    <property type="entry name" value="UVRD / RECB / PCRA DNA HELICASE FAMILY MEMBER"/>
    <property type="match status" value="1"/>
</dbReference>
<evidence type="ECO:0000256" key="10">
    <source>
        <dbReference type="ARBA" id="ARBA00023235"/>
    </source>
</evidence>
<organism evidence="17 18">
    <name type="scientific">Leptobacterium flavescens</name>
    <dbReference type="NCBI Taxonomy" id="472055"/>
    <lineage>
        <taxon>Bacteria</taxon>
        <taxon>Pseudomonadati</taxon>
        <taxon>Bacteroidota</taxon>
        <taxon>Flavobacteriia</taxon>
        <taxon>Flavobacteriales</taxon>
        <taxon>Flavobacteriaceae</taxon>
        <taxon>Leptobacterium</taxon>
    </lineage>
</organism>
<dbReference type="EMBL" id="JAABOO010000003">
    <property type="protein sequence ID" value="NER14306.1"/>
    <property type="molecule type" value="Genomic_DNA"/>
</dbReference>
<dbReference type="PROSITE" id="PS51217">
    <property type="entry name" value="UVRD_HELICASE_CTER"/>
    <property type="match status" value="1"/>
</dbReference>
<evidence type="ECO:0000256" key="8">
    <source>
        <dbReference type="ARBA" id="ARBA00023125"/>
    </source>
</evidence>
<keyword evidence="18" id="KW-1185">Reference proteome</keyword>
<comment type="catalytic activity">
    <reaction evidence="13">
        <text>ATP + H2O = ADP + phosphate + H(+)</text>
        <dbReference type="Rhea" id="RHEA:13065"/>
        <dbReference type="ChEBI" id="CHEBI:15377"/>
        <dbReference type="ChEBI" id="CHEBI:15378"/>
        <dbReference type="ChEBI" id="CHEBI:30616"/>
        <dbReference type="ChEBI" id="CHEBI:43474"/>
        <dbReference type="ChEBI" id="CHEBI:456216"/>
        <dbReference type="EC" id="5.6.2.4"/>
    </reaction>
</comment>
<protein>
    <recommendedName>
        <fullName evidence="12">DNA 3'-5' helicase</fullName>
        <ecNumber evidence="12">5.6.2.4</ecNumber>
    </recommendedName>
</protein>
<dbReference type="Gene3D" id="3.40.50.300">
    <property type="entry name" value="P-loop containing nucleotide triphosphate hydrolases"/>
    <property type="match status" value="3"/>
</dbReference>
<keyword evidence="1" id="KW-0540">Nuclease</keyword>
<evidence type="ECO:0000313" key="18">
    <source>
        <dbReference type="Proteomes" id="UP000468581"/>
    </source>
</evidence>
<keyword evidence="6" id="KW-0269">Exonuclease</keyword>
<keyword evidence="9" id="KW-0234">DNA repair</keyword>
<evidence type="ECO:0000256" key="4">
    <source>
        <dbReference type="ARBA" id="ARBA00022801"/>
    </source>
</evidence>
<dbReference type="SUPFAM" id="SSF52540">
    <property type="entry name" value="P-loop containing nucleoside triphosphate hydrolases"/>
    <property type="match status" value="1"/>
</dbReference>
<dbReference type="Pfam" id="PF13361">
    <property type="entry name" value="UvrD_C"/>
    <property type="match status" value="2"/>
</dbReference>
<evidence type="ECO:0000256" key="7">
    <source>
        <dbReference type="ARBA" id="ARBA00022840"/>
    </source>
</evidence>
<dbReference type="InterPro" id="IPR027417">
    <property type="entry name" value="P-loop_NTPase"/>
</dbReference>
<dbReference type="PANTHER" id="PTHR11070:SF67">
    <property type="entry name" value="DNA 3'-5' HELICASE"/>
    <property type="match status" value="1"/>
</dbReference>
<comment type="caution">
    <text evidence="17">The sequence shown here is derived from an EMBL/GenBank/DDBJ whole genome shotgun (WGS) entry which is preliminary data.</text>
</comment>
<gene>
    <name evidence="17" type="ORF">GWK08_12710</name>
</gene>
<dbReference type="InterPro" id="IPR014016">
    <property type="entry name" value="UvrD-like_ATP-bd"/>
</dbReference>
<feature type="domain" description="UvrD-like helicase ATP-binding" evidence="15">
    <location>
        <begin position="1"/>
        <end position="469"/>
    </location>
</feature>
<evidence type="ECO:0000256" key="2">
    <source>
        <dbReference type="ARBA" id="ARBA00022741"/>
    </source>
</evidence>
<comment type="catalytic activity">
    <reaction evidence="11">
        <text>Couples ATP hydrolysis with the unwinding of duplex DNA by translocating in the 3'-5' direction.</text>
        <dbReference type="EC" id="5.6.2.4"/>
    </reaction>
</comment>
<keyword evidence="10" id="KW-0413">Isomerase</keyword>
<dbReference type="InterPro" id="IPR011335">
    <property type="entry name" value="Restrct_endonuc-II-like"/>
</dbReference>
<evidence type="ECO:0000256" key="6">
    <source>
        <dbReference type="ARBA" id="ARBA00022839"/>
    </source>
</evidence>
<dbReference type="PROSITE" id="PS51198">
    <property type="entry name" value="UVRD_HELICASE_ATP_BIND"/>
    <property type="match status" value="1"/>
</dbReference>
<proteinExistence type="predicted"/>
<dbReference type="InterPro" id="IPR014017">
    <property type="entry name" value="DNA_helicase_UvrD-like_C"/>
</dbReference>
<dbReference type="InterPro" id="IPR000212">
    <property type="entry name" value="DNA_helicase_UvrD/REP"/>
</dbReference>
<feature type="binding site" evidence="14">
    <location>
        <begin position="11"/>
        <end position="18"/>
    </location>
    <ligand>
        <name>ATP</name>
        <dbReference type="ChEBI" id="CHEBI:30616"/>
    </ligand>
</feature>
<evidence type="ECO:0000256" key="5">
    <source>
        <dbReference type="ARBA" id="ARBA00022806"/>
    </source>
</evidence>
<evidence type="ECO:0000259" key="16">
    <source>
        <dbReference type="PROSITE" id="PS51217"/>
    </source>
</evidence>
<dbReference type="SUPFAM" id="SSF52980">
    <property type="entry name" value="Restriction endonuclease-like"/>
    <property type="match status" value="1"/>
</dbReference>
<evidence type="ECO:0000313" key="17">
    <source>
        <dbReference type="EMBL" id="NER14306.1"/>
    </source>
</evidence>
<dbReference type="Proteomes" id="UP000468581">
    <property type="component" value="Unassembled WGS sequence"/>
</dbReference>
<evidence type="ECO:0000256" key="14">
    <source>
        <dbReference type="PROSITE-ProRule" id="PRU00560"/>
    </source>
</evidence>
<dbReference type="GO" id="GO:0003677">
    <property type="term" value="F:DNA binding"/>
    <property type="evidence" value="ECO:0007669"/>
    <property type="project" value="UniProtKB-KW"/>
</dbReference>
<keyword evidence="4 14" id="KW-0378">Hydrolase</keyword>
<dbReference type="Gene3D" id="1.10.3170.10">
    <property type="entry name" value="Recbcd, chain B, domain 2"/>
    <property type="match status" value="1"/>
</dbReference>
<sequence>MQDTPFKIYNASAGSGKTFTLVKEYLKILLQTSYQDSFKQVLAITFTNKAVNEMKERIIKNLEEFSNPSILEKPSPMFSGLAKELGLTEVNLMERSEKILKRILHNYAFFDVVTIDKFNHRLLRTFAFDLKLPMNFEVALDTELLIEEAIDQLIFKAGTEEKLTKVLVDFALEKADDDKSWDIAIDLKKVASLLLNENHSSALQSVKNETLDDFLQLNALLRKKIKAQEHFIKKSGQEVLELLQVNGLEIDDFSRGMLPAHFKKIASGKLDGLYNNKLGENIAEGKVYNKTLDPGKKAAIDGLLPELQQIYLSIRNAVFNLKFLQNFYKNSTPLSLLNAIQAELEIIKDEQNLLLISEFNSIISDVIVHEPAPFIYERIGEKYRHYFIDEFQDTSEMQWNNLIPLVSNALESETLSGKRGSLLIVGDAKQAIYRWRGGKAEQFIDLYNCENPFQVEKMVENLPVNYRSCEEIVSFNNDFFKHISAYLTKEDYRDLFFSKSHQKPNQQKGGYVQIDFIDKKEEEDTQYCQLVLNRIKDLIAEGYRYNDICILTRKKKHGLVLSNFLLENEIDIISSESLLLKSHPKIGFLINLIRHTLQPQSREIQIEILHFLAEKGSVTDKHHFFSSNLGNMESVFSEYSFVQDTFYKLPFLNAVEYAIYSFGLYDPSDAYLQFFLDEILDFSIKQNSGFGSFISYWEKKKDRLSVISPEGNNAVKLMTIHKSKGLEFPVVIYPYAQSNIYEEIDPRLWMPVDKDTFGLSSGLFSKNKDFSEFSEYSKTLYDEDQAKLELDQFNLLYVALTRAVEQLHIFSKKDIRAKGEENLKSFSGLFINYLKSKSMWEAEKDTYSFGSKLLKMHLEDTRTKTDTIPFLANATDRPLYKIITRSGSLWDTTQEKAIQKGNLYHYLLSQISYAHDLESVIQDALYQGHISQRNYKDIEKDLSELIHHPLIHPYFTTDYTIYNEHDIYTAEGQLIRPDRLAVNHRNEVVLIDYKTGAYKDSFKLQLDRYAEAIEEMGLRISDKLIVFINEKIEIKSL</sequence>
<reference evidence="17 18" key="1">
    <citation type="submission" date="2020-01" db="EMBL/GenBank/DDBJ databases">
        <title>Leptobacterium flavescens.</title>
        <authorList>
            <person name="Wang G."/>
        </authorList>
    </citation>
    <scope>NUCLEOTIDE SEQUENCE [LARGE SCALE GENOMIC DNA]</scope>
    <source>
        <strain evidence="17 18">KCTC 22160</strain>
    </source>
</reference>
<evidence type="ECO:0000256" key="9">
    <source>
        <dbReference type="ARBA" id="ARBA00023204"/>
    </source>
</evidence>
<keyword evidence="5 14" id="KW-0347">Helicase</keyword>
<evidence type="ECO:0000256" key="11">
    <source>
        <dbReference type="ARBA" id="ARBA00034617"/>
    </source>
</evidence>
<evidence type="ECO:0000256" key="12">
    <source>
        <dbReference type="ARBA" id="ARBA00034808"/>
    </source>
</evidence>
<evidence type="ECO:0000256" key="1">
    <source>
        <dbReference type="ARBA" id="ARBA00022722"/>
    </source>
</evidence>
<name>A0A6P0UV78_9FLAO</name>
<evidence type="ECO:0000256" key="3">
    <source>
        <dbReference type="ARBA" id="ARBA00022763"/>
    </source>
</evidence>
<dbReference type="Pfam" id="PF00580">
    <property type="entry name" value="UvrD-helicase"/>
    <property type="match status" value="1"/>
</dbReference>
<dbReference type="GO" id="GO:0005829">
    <property type="term" value="C:cytosol"/>
    <property type="evidence" value="ECO:0007669"/>
    <property type="project" value="TreeGrafter"/>
</dbReference>
<evidence type="ECO:0000259" key="15">
    <source>
        <dbReference type="PROSITE" id="PS51198"/>
    </source>
</evidence>
<dbReference type="EC" id="5.6.2.4" evidence="12"/>
<accession>A0A6P0UV78</accession>
<keyword evidence="2 14" id="KW-0547">Nucleotide-binding</keyword>
<keyword evidence="7 14" id="KW-0067">ATP-binding</keyword>
<evidence type="ECO:0000256" key="13">
    <source>
        <dbReference type="ARBA" id="ARBA00048988"/>
    </source>
</evidence>
<dbReference type="GO" id="GO:0005524">
    <property type="term" value="F:ATP binding"/>
    <property type="evidence" value="ECO:0007669"/>
    <property type="project" value="UniProtKB-UniRule"/>
</dbReference>
<keyword evidence="3" id="KW-0227">DNA damage</keyword>
<dbReference type="Gene3D" id="3.90.320.10">
    <property type="match status" value="1"/>
</dbReference>
<dbReference type="AlphaFoldDB" id="A0A6P0UV78"/>
<dbReference type="GO" id="GO:0004527">
    <property type="term" value="F:exonuclease activity"/>
    <property type="evidence" value="ECO:0007669"/>
    <property type="project" value="UniProtKB-KW"/>
</dbReference>
<dbReference type="GO" id="GO:0000725">
    <property type="term" value="P:recombinational repair"/>
    <property type="evidence" value="ECO:0007669"/>
    <property type="project" value="TreeGrafter"/>
</dbReference>
<keyword evidence="8" id="KW-0238">DNA-binding</keyword>
<feature type="domain" description="UvrD-like helicase C-terminal" evidence="16">
    <location>
        <begin position="470"/>
        <end position="725"/>
    </location>
</feature>
<dbReference type="GO" id="GO:0043138">
    <property type="term" value="F:3'-5' DNA helicase activity"/>
    <property type="evidence" value="ECO:0007669"/>
    <property type="project" value="UniProtKB-EC"/>
</dbReference>
<dbReference type="InterPro" id="IPR011604">
    <property type="entry name" value="PDDEXK-like_dom_sf"/>
</dbReference>